<feature type="compositionally biased region" description="Polar residues" evidence="10">
    <location>
        <begin position="1452"/>
        <end position="1474"/>
    </location>
</feature>
<feature type="compositionally biased region" description="Low complexity" evidence="10">
    <location>
        <begin position="483"/>
        <end position="498"/>
    </location>
</feature>
<keyword evidence="4 9" id="KW-0678">Repressor</keyword>
<feature type="region of interest" description="Disordered" evidence="10">
    <location>
        <begin position="533"/>
        <end position="578"/>
    </location>
</feature>
<keyword evidence="7 9" id="KW-0804">Transcription</keyword>
<feature type="domain" description="MID" evidence="13">
    <location>
        <begin position="1871"/>
        <end position="2211"/>
    </location>
</feature>
<feature type="region of interest" description="Disordered" evidence="10">
    <location>
        <begin position="429"/>
        <end position="450"/>
    </location>
</feature>
<feature type="region of interest" description="Disordered" evidence="10">
    <location>
        <begin position="675"/>
        <end position="711"/>
    </location>
</feature>
<feature type="region of interest" description="Disordered" evidence="10">
    <location>
        <begin position="477"/>
        <end position="507"/>
    </location>
</feature>
<dbReference type="InterPro" id="IPR051139">
    <property type="entry name" value="Mediator_complx_sub13"/>
</dbReference>
<organism evidence="14">
    <name type="scientific">Ascaris suum</name>
    <name type="common">Pig roundworm</name>
    <name type="synonym">Ascaris lumbricoides</name>
    <dbReference type="NCBI Taxonomy" id="6253"/>
    <lineage>
        <taxon>Eukaryota</taxon>
        <taxon>Metazoa</taxon>
        <taxon>Ecdysozoa</taxon>
        <taxon>Nematoda</taxon>
        <taxon>Chromadorea</taxon>
        <taxon>Rhabditida</taxon>
        <taxon>Spirurina</taxon>
        <taxon>Ascaridomorpha</taxon>
        <taxon>Ascaridoidea</taxon>
        <taxon>Ascarididae</taxon>
        <taxon>Ascaris</taxon>
    </lineage>
</organism>
<feature type="region of interest" description="Disordered" evidence="10">
    <location>
        <begin position="1279"/>
        <end position="1298"/>
    </location>
</feature>
<evidence type="ECO:0000256" key="7">
    <source>
        <dbReference type="ARBA" id="ARBA00023163"/>
    </source>
</evidence>
<feature type="region of interest" description="Disordered" evidence="10">
    <location>
        <begin position="832"/>
        <end position="864"/>
    </location>
</feature>
<comment type="function">
    <text evidence="9">Component of the Mediator complex, a coactivator involved in regulated transcription of nearly all RNA polymerase II-dependent genes. Mediator functions as a bridge to convey information from gene-specific regulatory proteins to the basal RNA polymerase II transcription machinery. Mediator is recruited to promoters by direct interactions with regulatory proteins and serves as a scaffold for the assembly of a functional preinitiation complex with RNA polymerase II and the general transcription factors.</text>
</comment>
<feature type="compositionally biased region" description="Polar residues" evidence="10">
    <location>
        <begin position="553"/>
        <end position="562"/>
    </location>
</feature>
<comment type="similarity">
    <text evidence="2 9">Belongs to the Mediator complex subunit 13 family.</text>
</comment>
<dbReference type="InterPro" id="IPR009401">
    <property type="entry name" value="Med13_C"/>
</dbReference>
<dbReference type="Pfam" id="PF11597">
    <property type="entry name" value="Med13_N"/>
    <property type="match status" value="1"/>
</dbReference>
<evidence type="ECO:0000313" key="14">
    <source>
        <dbReference type="EMBL" id="ADY39851.1"/>
    </source>
</evidence>
<protein>
    <recommendedName>
        <fullName evidence="3 9">Mediator of RNA polymerase II transcription subunit 13</fullName>
    </recommendedName>
</protein>
<evidence type="ECO:0000256" key="6">
    <source>
        <dbReference type="ARBA" id="ARBA00023159"/>
    </source>
</evidence>
<accession>F1KPP7</accession>
<dbReference type="EMBL" id="JI163884">
    <property type="protein sequence ID" value="ADY39851.1"/>
    <property type="molecule type" value="mRNA"/>
</dbReference>
<dbReference type="Pfam" id="PF06333">
    <property type="entry name" value="Med13_C"/>
    <property type="match status" value="1"/>
</dbReference>
<comment type="subunit">
    <text evidence="9">Component of the Mediator complex.</text>
</comment>
<reference evidence="14" key="1">
    <citation type="journal article" date="2011" name="Genome Res.">
        <title>Deep small RNA sequencing from the nematode Ascaris reveals conservation, functional diversification, and novel developmental profiles.</title>
        <authorList>
            <person name="Wang J."/>
            <person name="Czech B."/>
            <person name="Crunk A."/>
            <person name="Wallace A."/>
            <person name="Mitreva M."/>
            <person name="Hannon G.J."/>
            <person name="Davis R.E."/>
        </authorList>
    </citation>
    <scope>NUCLEOTIDE SEQUENCE</scope>
</reference>
<evidence type="ECO:0000256" key="8">
    <source>
        <dbReference type="ARBA" id="ARBA00023242"/>
    </source>
</evidence>
<evidence type="ECO:0000259" key="12">
    <source>
        <dbReference type="Pfam" id="PF11597"/>
    </source>
</evidence>
<evidence type="ECO:0000259" key="11">
    <source>
        <dbReference type="Pfam" id="PF06333"/>
    </source>
</evidence>
<comment type="subcellular location">
    <subcellularLocation>
        <location evidence="1 9">Nucleus</location>
    </subcellularLocation>
</comment>
<evidence type="ECO:0000256" key="9">
    <source>
        <dbReference type="RuleBase" id="RU364134"/>
    </source>
</evidence>
<feature type="region of interest" description="Disordered" evidence="10">
    <location>
        <begin position="2011"/>
        <end position="2066"/>
    </location>
</feature>
<feature type="region of interest" description="Disordered" evidence="10">
    <location>
        <begin position="928"/>
        <end position="949"/>
    </location>
</feature>
<sequence>MSNSSKMTTNGGSLEDCHTNVFALTELNGLKWKCLTTPLSQRTWTSLEHDPVLSAYAKCLQAGILCAWRRQPPQPSSALTALPLPDYRIDVVKELWVFWYSQEEPECLAQYTSHLSCGEDGQGNWSVPGIQYETRTLFFKALHNLIERNLLKNGYIRIGKYFARPYEVPSADRVQCSPSYITGISFNFFVHGENTVCTSVNIQRQPTLFRLSRRHLDRGKRQPVILGPWSLRAHLLPDQPRIVTMPVPASHPAFANDGGFPSMEMNKPGVSSLGAARCEPPFGAHQSAVLPCSSSAANNMSSVNTADMHNTIAKETVDKLWTEWLQFFALPYTEKTTRDDLMENMGYIEANDKEQIDSSDMPKMVMVDVDGVRMWYPSALIVVQASDDLLLRSEEGESSEEELENLAARVHMTNSSNTSAMRATTPISLRKRQRKHRETELDGPNGERRNMMYNTMVNGARAAQRFFEEACILPSSARRRESMGSPASSGLGLLISGGNNDDDTRWNLTDGMRRKEREHEHCSCRQCQVASSSRAQMSSVASTSGVSSQSATPQHGTPQPTRVPTPCGNGGDETAPGTPKEAFVLFHRRSPSCARSPSPPRSPFWEERLSSLINEPVDSERGSPDWIHESVAHGSSLSSSRSARLELNQDDRYQYPESPSGGTPESPDYRKVHRKRLGSSLSKPANCKPVYQNLSPSTSRPRSPVTGVPQASGTLGRFLSSGCLNAHCFSPLNVPPESGRGNDEMISKKLIKVEVGDLTSIRTGCLEQRVLPKDREFQKPRRRKDRLVSRKLKWNTIDLLDVSYVAREIGEDDRSGDLLMDEPMVTVKAEPVEAGESECAAGSQMTSTANTQPSNTPTGSAAMQHPQLLSSSAPSCLPVYSQGLSVPNTSSGITMPGSSGGLGSDVYGVDSDAQFLDDCSPSTVAMMDTSSPVEPVTDSVHLSPPASNERVEPQTICSSLGSAVTNNLLARVGGPPSVGDYMIYPTPPSVDATQSQPFSPQNILVQSNGANTIYPPSAAPFMMQPFTTATNICHTLPPQLLPNTIHDVETCENLVAIKKEIENEEERIDKKPQEKLERLLSEKPVYGDVKKIEIALSGKFAGDIFRGEPLPLELKNYRMPQAVYADQVKLVNAALAVRSKRKRVGRPPDYMVLRERTAQVTQNSTPRLPHYRLNYNPTQMCSSNIPNIQASTSMAAPICGSQPSNVVSASSASGFMGTGSGPMVSNGGGSGMMGMMMAGTNTGMVHSGGAPMHSMIGGPPSMGMQSMNAQMNMAQLRTPGRPQSLSYAPAPTAPGQHHGGGFMGQPQYGVPPSMMSAPGQMGPMHNGRMGPGSMGGPPAPQGLGMMQPGQAPPMMVGGPNSGAPMMHPQMQSQQQPFQQLSQFVNNTNFAGQQVPPGMNPQQQQQQMFQQQLLYRSNMAGSTTPQQSINSPGGYMMDSQASTPIEPPPPFSQAISGRYSNSPSGSATPSVYSQSPQMMRSGSLMAQTNAQGGAMMLGPRTPQSAMLMQAAVNSPMSNQIYPGRPMGMQQMMDISSTTAIRAHPEGKSLVLAVLLQDTVLDLHYDSVFDACPICSCNGNIRAKELGVYITPPEVLRQPPAQQQIIVSKPTSGFYNNTSNPCNCGFSAVRHRYLSMKAGLFPEDAKEATDISENQTQPVIPHTIWFDSMSGRDMNFIALLREQTLVRDLGGIVQQVTMLSIQCERAAQFERIGSDSSEPTEYIISEVDQRELPLVFQAACEVACMEMNCRRPPHDNRSVVMHDWGVQIANEMREPREAECLAVLHEVGPVLEETLRIARSAPLVGSNNIVEGPLTWRFFDRKSLKTGSGMEDDSAPEPVPNVLVASERDVITASPQILRMWEKMTLEPYDQPKDVLYIAVVPDSLVCVEKSKKYFDDLSRIYEQCRFGRHIPFAREPFKDGMLRVPARFPSTNPGECDNFLNQVERHMGDNKTLIARLKAYMQCFENEVSRVLLNSDCIFTRDTYRTLIVEHQAQSGLLSSTNVAFQPGAVPVASGSSEQMPPPAAPSSVCSNVQLGDTPQGPNSAGPGSVGPTSAGCSGEPLTPDNVVSGEAAAQAGTTTSSLLAEQVVDGVIPDDEPGTLPQVIVLYLVNPFLMGSEENPLVARVVTVALMRAFNALLYRLNVRRRPQLQLEIVGLQSIFDYTSTCADFLKDERGRLNAFDQGRMEKTLNERLSSADSLKTVALSVYSQSRIVLADVVRGILPKSMTRFGPASAMGDLLGDLDKKEPTFYKVPCKPFILAPPPPVMQRSSGDIMQINTDETVLFVSYCLIGNDWLAATVTDHQGHLLDNCLINLRLKPDHKRVNMRYKQSTQIRDSLYRLWSYILGTLATGTKNWRLVIGRVGRIGHGEFKFWTQLLSKSYLKQVGSRMKHACRSCHMMPGTAETPGVLSACLVSLEPEAHLRIFPSSFQHDERFVKNARYRTLTTPDDCSCTHILVFPTSPELNLDHQGGSGAAELEEDDFSNLLTEEIGEEFSDLIGNGEDLISNASGPPPQSAGFRIGGNTGIPSEYADVSIENQPLATGYYVSTAPASELPDWFWSACPSAKRRNPVHLKSSLHLNTPNVQQGDDISSFGAKSSETSHHQLDSQATVDVLRYVLETYNALSWLNMDFVTGERRSCLPVHIQALMRLCNTANRLIN</sequence>
<dbReference type="GO" id="GO:0003713">
    <property type="term" value="F:transcription coactivator activity"/>
    <property type="evidence" value="ECO:0007669"/>
    <property type="project" value="TreeGrafter"/>
</dbReference>
<feature type="compositionally biased region" description="Basic and acidic residues" evidence="10">
    <location>
        <begin position="437"/>
        <end position="450"/>
    </location>
</feature>
<feature type="region of interest" description="Disordered" evidence="10">
    <location>
        <begin position="1420"/>
        <end position="1474"/>
    </location>
</feature>
<dbReference type="InterPro" id="IPR021643">
    <property type="entry name" value="Mediator_Med13_N"/>
</dbReference>
<evidence type="ECO:0000259" key="13">
    <source>
        <dbReference type="Pfam" id="PF18296"/>
    </source>
</evidence>
<dbReference type="GO" id="GO:0045944">
    <property type="term" value="P:positive regulation of transcription by RNA polymerase II"/>
    <property type="evidence" value="ECO:0007669"/>
    <property type="project" value="TreeGrafter"/>
</dbReference>
<feature type="compositionally biased region" description="Low complexity" evidence="10">
    <location>
        <begin position="695"/>
        <end position="704"/>
    </location>
</feature>
<dbReference type="GO" id="GO:0016592">
    <property type="term" value="C:mediator complex"/>
    <property type="evidence" value="ECO:0007669"/>
    <property type="project" value="InterPro"/>
</dbReference>
<evidence type="ECO:0000256" key="2">
    <source>
        <dbReference type="ARBA" id="ARBA00009354"/>
    </source>
</evidence>
<dbReference type="PANTHER" id="PTHR48249">
    <property type="entry name" value="MEDIATOR OF RNA POLYMERASE II TRANSCRIPTION SUBUNIT 13"/>
    <property type="match status" value="1"/>
</dbReference>
<feature type="compositionally biased region" description="Polar residues" evidence="10">
    <location>
        <begin position="843"/>
        <end position="864"/>
    </location>
</feature>
<keyword evidence="6 9" id="KW-0010">Activator</keyword>
<evidence type="ECO:0000256" key="5">
    <source>
        <dbReference type="ARBA" id="ARBA00023015"/>
    </source>
</evidence>
<name>F1KPP7_ASCSU</name>
<evidence type="ECO:0000256" key="3">
    <source>
        <dbReference type="ARBA" id="ARBA00019618"/>
    </source>
</evidence>
<evidence type="ECO:0000256" key="10">
    <source>
        <dbReference type="SAM" id="MobiDB-lite"/>
    </source>
</evidence>
<dbReference type="Pfam" id="PF18296">
    <property type="entry name" value="MID_MedPIWI"/>
    <property type="match status" value="1"/>
</dbReference>
<evidence type="ECO:0000256" key="4">
    <source>
        <dbReference type="ARBA" id="ARBA00022491"/>
    </source>
</evidence>
<evidence type="ECO:0000256" key="1">
    <source>
        <dbReference type="ARBA" id="ARBA00004123"/>
    </source>
</evidence>
<keyword evidence="8 9" id="KW-0539">Nucleus</keyword>
<feature type="compositionally biased region" description="Polar residues" evidence="10">
    <location>
        <begin position="2027"/>
        <end position="2042"/>
    </location>
</feature>
<feature type="compositionally biased region" description="Polar residues" evidence="10">
    <location>
        <begin position="1420"/>
        <end position="1430"/>
    </location>
</feature>
<feature type="compositionally biased region" description="Low complexity" evidence="10">
    <location>
        <begin position="533"/>
        <end position="552"/>
    </location>
</feature>
<dbReference type="InterPro" id="IPR041285">
    <property type="entry name" value="MID_MedPIWI"/>
</dbReference>
<feature type="domain" description="Mediator complex subunit Med13 C-terminal" evidence="11">
    <location>
        <begin position="2254"/>
        <end position="2647"/>
    </location>
</feature>
<feature type="domain" description="Mediator complex subunit Med13 N-terminal" evidence="12">
    <location>
        <begin position="13"/>
        <end position="238"/>
    </location>
</feature>
<keyword evidence="5 9" id="KW-0805">Transcription regulation</keyword>
<dbReference type="PANTHER" id="PTHR48249:SF3">
    <property type="entry name" value="MEDIATOR OF RNA POLYMERASE II TRANSCRIPTION SUBUNIT 13"/>
    <property type="match status" value="1"/>
</dbReference>
<proteinExistence type="evidence at transcript level"/>